<proteinExistence type="predicted"/>
<dbReference type="Pfam" id="PF02470">
    <property type="entry name" value="MlaD"/>
    <property type="match status" value="1"/>
</dbReference>
<keyword evidence="3" id="KW-1185">Reference proteome</keyword>
<feature type="domain" description="Mce/MlaD" evidence="1">
    <location>
        <begin position="47"/>
        <end position="121"/>
    </location>
</feature>
<sequence>MTVPRMKPERRKMGRSFTAGAIVMVILAGITALTFSAVNGMPFVPRKTVRAEFNNIHSLAVNDDVRRNSARIGRVSGVELRGDHALVTMELDGDPAVFSDAVARVWDVSALAAKFVELEPGTPTAGPIGDGDVLPAARNEDSADVWRVLNIFEPKTRAEMAGFLREFGGGSLGHGGDLNAFLRSGPGMLDDLGTVSESLASPRFNLPRLINTNTTLAGRFKGREAQISELLRQTDETFRGFTVGQSAPLKAVLAKTPDTLRAIRPAMDEMGPTLAETRLAMVDLRGGAKGLGDATPDFRGFLRDSVPVSHQVPGFTDDARSPVGKLRHTLDDARPLVNRAVDTFDYLRDPVHVLAPYGPEAGSLFTRMHSFVSRGPEPGKRYATVTANFGPTTLTGSALKSGGKRFVDAYPAPGEAENQRLRLGEAPAGIGVGGRKK</sequence>
<comment type="caution">
    <text evidence="2">The sequence shown here is derived from an EMBL/GenBank/DDBJ whole genome shotgun (WGS) entry which is preliminary data.</text>
</comment>
<dbReference type="Proteomes" id="UP001428817">
    <property type="component" value="Unassembled WGS sequence"/>
</dbReference>
<accession>A0ABP9QGM3</accession>
<gene>
    <name evidence="2" type="ORF">GCM10023321_46140</name>
</gene>
<evidence type="ECO:0000259" key="1">
    <source>
        <dbReference type="Pfam" id="PF02470"/>
    </source>
</evidence>
<evidence type="ECO:0000313" key="2">
    <source>
        <dbReference type="EMBL" id="GAA5161614.1"/>
    </source>
</evidence>
<reference evidence="3" key="1">
    <citation type="journal article" date="2019" name="Int. J. Syst. Evol. Microbiol.">
        <title>The Global Catalogue of Microorganisms (GCM) 10K type strain sequencing project: providing services to taxonomists for standard genome sequencing and annotation.</title>
        <authorList>
            <consortium name="The Broad Institute Genomics Platform"/>
            <consortium name="The Broad Institute Genome Sequencing Center for Infectious Disease"/>
            <person name="Wu L."/>
            <person name="Ma J."/>
        </authorList>
    </citation>
    <scope>NUCLEOTIDE SEQUENCE [LARGE SCALE GENOMIC DNA]</scope>
    <source>
        <strain evidence="3">JCM 18303</strain>
    </source>
</reference>
<dbReference type="PANTHER" id="PTHR33371:SF4">
    <property type="entry name" value="INTERMEMBRANE PHOSPHOLIPID TRANSPORT SYSTEM BINDING PROTEIN MLAD"/>
    <property type="match status" value="1"/>
</dbReference>
<protein>
    <recommendedName>
        <fullName evidence="1">Mce/MlaD domain-containing protein</fullName>
    </recommendedName>
</protein>
<organism evidence="2 3">
    <name type="scientific">Pseudonocardia eucalypti</name>
    <dbReference type="NCBI Taxonomy" id="648755"/>
    <lineage>
        <taxon>Bacteria</taxon>
        <taxon>Bacillati</taxon>
        <taxon>Actinomycetota</taxon>
        <taxon>Actinomycetes</taxon>
        <taxon>Pseudonocardiales</taxon>
        <taxon>Pseudonocardiaceae</taxon>
        <taxon>Pseudonocardia</taxon>
    </lineage>
</organism>
<dbReference type="EMBL" id="BAABJP010000024">
    <property type="protein sequence ID" value="GAA5161614.1"/>
    <property type="molecule type" value="Genomic_DNA"/>
</dbReference>
<dbReference type="InterPro" id="IPR003399">
    <property type="entry name" value="Mce/MlaD"/>
</dbReference>
<name>A0ABP9QGM3_9PSEU</name>
<dbReference type="InterPro" id="IPR052336">
    <property type="entry name" value="MlaD_Phospholipid_Transporter"/>
</dbReference>
<dbReference type="RefSeq" id="WP_185060109.1">
    <property type="nucleotide sequence ID" value="NZ_BAABJP010000024.1"/>
</dbReference>
<dbReference type="PANTHER" id="PTHR33371">
    <property type="entry name" value="INTERMEMBRANE PHOSPHOLIPID TRANSPORT SYSTEM BINDING PROTEIN MLAD-RELATED"/>
    <property type="match status" value="1"/>
</dbReference>
<evidence type="ECO:0000313" key="3">
    <source>
        <dbReference type="Proteomes" id="UP001428817"/>
    </source>
</evidence>